<dbReference type="InterPro" id="IPR019089">
    <property type="entry name" value="Cas_GSU0054"/>
</dbReference>
<comment type="caution">
    <text evidence="2">The sequence shown here is derived from an EMBL/GenBank/DDBJ whole genome shotgun (WGS) entry which is preliminary data.</text>
</comment>
<keyword evidence="3" id="KW-1185">Reference proteome</keyword>
<protein>
    <recommendedName>
        <fullName evidence="4">CRISPR-associated protein Csb2</fullName>
    </recommendedName>
</protein>
<reference evidence="2" key="2">
    <citation type="submission" date="2020-09" db="EMBL/GenBank/DDBJ databases">
        <authorList>
            <person name="Sun Q."/>
            <person name="Ohkuma M."/>
        </authorList>
    </citation>
    <scope>NUCLEOTIDE SEQUENCE</scope>
    <source>
        <strain evidence="2">JCM 18487</strain>
    </source>
</reference>
<feature type="compositionally biased region" description="Low complexity" evidence="1">
    <location>
        <begin position="256"/>
        <end position="269"/>
    </location>
</feature>
<dbReference type="RefSeq" id="WP_188881715.1">
    <property type="nucleotide sequence ID" value="NZ_BMOY01000014.1"/>
</dbReference>
<sequence>MIGIEFRFPAGAYHATPWGRHVNEAEVEWPPSPWRLLRALIAAWHRYGLADRHSEALLRETVHQLASSLPVYALPPAVHAHTRHYMPTGDKPTLVFDGFLRFGRDAVLGVYWPQVELPDAARWLLQDAVASMSYLGRAESWVAAEVVTQACCEINCGPLGTDLALFSGASPPETEMEYVPLLAPEPPAHFQPPPPPAGKRGGRKQGAGHGAPRDIYEALLVDTNQLQEEKRNLPLGARWVHYVRKPLPESAQWPEPASGSSPGAPAAGGSSYAPALAVDAWREAEAARIRHTALRGINAARLALTSRVMPRLVDALDVAEVVHLALLKHCGENAPLLVSGREADGSVSVRGHEHLFILPEDADMDGRLDHVLLYARVSFPETVIRAIQSLQELGTPDWWPGPARRWRVYLEGFFHVPNAGAAGGDRPWSTWSAGLAASNLLGPARRWVSATPYLHPWHRKRNGRFDAMEQMLKELQLRGFPAPSRIKELPVREVRGARLFPQRFRRVRYAKRQHIPGVRGTFFEIEFPEPVQGPLAFGANCHFGMGLYIPELDVSNLAWPASREQEAGDA</sequence>
<dbReference type="EMBL" id="BMOY01000014">
    <property type="protein sequence ID" value="GGJ03953.1"/>
    <property type="molecule type" value="Genomic_DNA"/>
</dbReference>
<evidence type="ECO:0000313" key="3">
    <source>
        <dbReference type="Proteomes" id="UP000637695"/>
    </source>
</evidence>
<accession>A0A917K8K6</accession>
<name>A0A917K8K6_9BACL</name>
<dbReference type="Proteomes" id="UP000637695">
    <property type="component" value="Unassembled WGS sequence"/>
</dbReference>
<organism evidence="2 3">
    <name type="scientific">Alicyclobacillus cellulosilyticus</name>
    <dbReference type="NCBI Taxonomy" id="1003997"/>
    <lineage>
        <taxon>Bacteria</taxon>
        <taxon>Bacillati</taxon>
        <taxon>Bacillota</taxon>
        <taxon>Bacilli</taxon>
        <taxon>Bacillales</taxon>
        <taxon>Alicyclobacillaceae</taxon>
        <taxon>Alicyclobacillus</taxon>
    </lineage>
</organism>
<reference evidence="2" key="1">
    <citation type="journal article" date="2014" name="Int. J. Syst. Evol. Microbiol.">
        <title>Complete genome sequence of Corynebacterium casei LMG S-19264T (=DSM 44701T), isolated from a smear-ripened cheese.</title>
        <authorList>
            <consortium name="US DOE Joint Genome Institute (JGI-PGF)"/>
            <person name="Walter F."/>
            <person name="Albersmeier A."/>
            <person name="Kalinowski J."/>
            <person name="Ruckert C."/>
        </authorList>
    </citation>
    <scope>NUCLEOTIDE SEQUENCE</scope>
    <source>
        <strain evidence="2">JCM 18487</strain>
    </source>
</reference>
<dbReference type="AlphaFoldDB" id="A0A917K8K6"/>
<dbReference type="NCBIfam" id="TIGR02165">
    <property type="entry name" value="cas5_6_GSU0054"/>
    <property type="match status" value="1"/>
</dbReference>
<evidence type="ECO:0000256" key="1">
    <source>
        <dbReference type="SAM" id="MobiDB-lite"/>
    </source>
</evidence>
<proteinExistence type="predicted"/>
<gene>
    <name evidence="2" type="ORF">GCM10010885_11480</name>
</gene>
<evidence type="ECO:0008006" key="4">
    <source>
        <dbReference type="Google" id="ProtNLM"/>
    </source>
</evidence>
<feature type="region of interest" description="Disordered" evidence="1">
    <location>
        <begin position="250"/>
        <end position="269"/>
    </location>
</feature>
<feature type="region of interest" description="Disordered" evidence="1">
    <location>
        <begin position="183"/>
        <end position="209"/>
    </location>
</feature>
<feature type="compositionally biased region" description="Pro residues" evidence="1">
    <location>
        <begin position="183"/>
        <end position="197"/>
    </location>
</feature>
<evidence type="ECO:0000313" key="2">
    <source>
        <dbReference type="EMBL" id="GGJ03953.1"/>
    </source>
</evidence>